<proteinExistence type="predicted"/>
<keyword evidence="1" id="KW-0812">Transmembrane</keyword>
<evidence type="ECO:0000256" key="1">
    <source>
        <dbReference type="SAM" id="Phobius"/>
    </source>
</evidence>
<name>A0A916ZHF2_9SPHN</name>
<keyword evidence="3" id="KW-1185">Reference proteome</keyword>
<feature type="transmembrane region" description="Helical" evidence="1">
    <location>
        <begin position="51"/>
        <end position="74"/>
    </location>
</feature>
<evidence type="ECO:0000313" key="3">
    <source>
        <dbReference type="Proteomes" id="UP000635071"/>
    </source>
</evidence>
<sequence length="79" mass="8544">MMLDQHEARAWADHGPEFSAFVSLVGRRYIRPMQTGVNVMIEHNLEHLRRFALAVAAFIVGAAFVGVAVLPAALGLSAA</sequence>
<dbReference type="Proteomes" id="UP000635071">
    <property type="component" value="Unassembled WGS sequence"/>
</dbReference>
<protein>
    <submittedName>
        <fullName evidence="2">Uncharacterized protein</fullName>
    </submittedName>
</protein>
<comment type="caution">
    <text evidence="2">The sequence shown here is derived from an EMBL/GenBank/DDBJ whole genome shotgun (WGS) entry which is preliminary data.</text>
</comment>
<reference evidence="2" key="1">
    <citation type="journal article" date="2014" name="Int. J. Syst. Evol. Microbiol.">
        <title>Complete genome sequence of Corynebacterium casei LMG S-19264T (=DSM 44701T), isolated from a smear-ripened cheese.</title>
        <authorList>
            <consortium name="US DOE Joint Genome Institute (JGI-PGF)"/>
            <person name="Walter F."/>
            <person name="Albersmeier A."/>
            <person name="Kalinowski J."/>
            <person name="Ruckert C."/>
        </authorList>
    </citation>
    <scope>NUCLEOTIDE SEQUENCE</scope>
    <source>
        <strain evidence="2">CGMCC 1.15519</strain>
    </source>
</reference>
<keyword evidence="1" id="KW-1133">Transmembrane helix</keyword>
<accession>A0A916ZHF2</accession>
<reference evidence="2" key="2">
    <citation type="submission" date="2020-09" db="EMBL/GenBank/DDBJ databases">
        <authorList>
            <person name="Sun Q."/>
            <person name="Zhou Y."/>
        </authorList>
    </citation>
    <scope>NUCLEOTIDE SEQUENCE</scope>
    <source>
        <strain evidence="2">CGMCC 1.15519</strain>
    </source>
</reference>
<keyword evidence="1" id="KW-0472">Membrane</keyword>
<evidence type="ECO:0000313" key="2">
    <source>
        <dbReference type="EMBL" id="GGD98154.1"/>
    </source>
</evidence>
<dbReference type="EMBL" id="BMJM01000001">
    <property type="protein sequence ID" value="GGD98154.1"/>
    <property type="molecule type" value="Genomic_DNA"/>
</dbReference>
<gene>
    <name evidence="2" type="ORF">GCM10011529_00220</name>
</gene>
<dbReference type="RefSeq" id="WP_188760878.1">
    <property type="nucleotide sequence ID" value="NZ_BMJM01000001.1"/>
</dbReference>
<organism evidence="2 3">
    <name type="scientific">Sandarakinorhabdus glacialis</name>
    <dbReference type="NCBI Taxonomy" id="1614636"/>
    <lineage>
        <taxon>Bacteria</taxon>
        <taxon>Pseudomonadati</taxon>
        <taxon>Pseudomonadota</taxon>
        <taxon>Alphaproteobacteria</taxon>
        <taxon>Sphingomonadales</taxon>
        <taxon>Sphingosinicellaceae</taxon>
        <taxon>Sandarakinorhabdus</taxon>
    </lineage>
</organism>
<dbReference type="AlphaFoldDB" id="A0A916ZHF2"/>